<dbReference type="AlphaFoldDB" id="A0A0F9I1H1"/>
<accession>A0A0F9I1H1</accession>
<gene>
    <name evidence="2" type="ORF">LCGC14_1635030</name>
</gene>
<sequence length="154" mass="18213">MINIELYPNFKDKLFVVDGANVCWHNKNKKNRPQINNLKLLMGELGIIGVKKQNLLIFCDASLRHNIDNQREFYHLLKVKIIKETPAGIKADEFILKFCIRHKDTLIISNDLFKQYLRQLPSKNWLKMKRIGFIIIRNEILLIPMLNNVLEVRM</sequence>
<reference evidence="2" key="1">
    <citation type="journal article" date="2015" name="Nature">
        <title>Complex archaea that bridge the gap between prokaryotes and eukaryotes.</title>
        <authorList>
            <person name="Spang A."/>
            <person name="Saw J.H."/>
            <person name="Jorgensen S.L."/>
            <person name="Zaremba-Niedzwiedzka K."/>
            <person name="Martijn J."/>
            <person name="Lind A.E."/>
            <person name="van Eijk R."/>
            <person name="Schleper C."/>
            <person name="Guy L."/>
            <person name="Ettema T.J."/>
        </authorList>
    </citation>
    <scope>NUCLEOTIDE SEQUENCE</scope>
</reference>
<dbReference type="Pfam" id="PF11977">
    <property type="entry name" value="RNase_Zc3h12a"/>
    <property type="match status" value="1"/>
</dbReference>
<dbReference type="EMBL" id="LAZR01013541">
    <property type="protein sequence ID" value="KKM21481.1"/>
    <property type="molecule type" value="Genomic_DNA"/>
</dbReference>
<feature type="domain" description="RNase NYN" evidence="1">
    <location>
        <begin position="14"/>
        <end position="140"/>
    </location>
</feature>
<proteinExistence type="predicted"/>
<organism evidence="2">
    <name type="scientific">marine sediment metagenome</name>
    <dbReference type="NCBI Taxonomy" id="412755"/>
    <lineage>
        <taxon>unclassified sequences</taxon>
        <taxon>metagenomes</taxon>
        <taxon>ecological metagenomes</taxon>
    </lineage>
</organism>
<comment type="caution">
    <text evidence="2">The sequence shown here is derived from an EMBL/GenBank/DDBJ whole genome shotgun (WGS) entry which is preliminary data.</text>
</comment>
<evidence type="ECO:0000259" key="1">
    <source>
        <dbReference type="Pfam" id="PF11977"/>
    </source>
</evidence>
<evidence type="ECO:0000313" key="2">
    <source>
        <dbReference type="EMBL" id="KKM21481.1"/>
    </source>
</evidence>
<dbReference type="InterPro" id="IPR021869">
    <property type="entry name" value="RNase_Zc3h12_NYN"/>
</dbReference>
<protein>
    <recommendedName>
        <fullName evidence="1">RNase NYN domain-containing protein</fullName>
    </recommendedName>
</protein>
<name>A0A0F9I1H1_9ZZZZ</name>
<dbReference type="Gene3D" id="3.40.50.11980">
    <property type="match status" value="1"/>
</dbReference>